<dbReference type="EMBL" id="CP012404">
    <property type="protein sequence ID" value="ALG73925.1"/>
    <property type="molecule type" value="Genomic_DNA"/>
</dbReference>
<reference evidence="6 7" key="2">
    <citation type="journal article" date="2016" name="Genome Announc.">
        <title>Complete Genome Sequence of a Strain of Azospirillum thiophilum Isolated from a Sulfide Spring.</title>
        <authorList>
            <person name="Fomenkov A."/>
            <person name="Vincze T."/>
            <person name="Grabovich M."/>
            <person name="Anton B.P."/>
            <person name="Dubinina G."/>
            <person name="Orlova M."/>
            <person name="Belousova E."/>
            <person name="Roberts R.J."/>
        </authorList>
    </citation>
    <scope>NUCLEOTIDE SEQUENCE [LARGE SCALE GENOMIC DNA]</scope>
    <source>
        <strain evidence="6 7">BV-S</strain>
    </source>
</reference>
<dbReference type="KEGG" id="ati:AL072_23045"/>
<dbReference type="Pfam" id="PF00126">
    <property type="entry name" value="HTH_1"/>
    <property type="match status" value="1"/>
</dbReference>
<organism evidence="6 7">
    <name type="scientific">Azospirillum thiophilum</name>
    <dbReference type="NCBI Taxonomy" id="528244"/>
    <lineage>
        <taxon>Bacteria</taxon>
        <taxon>Pseudomonadati</taxon>
        <taxon>Pseudomonadota</taxon>
        <taxon>Alphaproteobacteria</taxon>
        <taxon>Rhodospirillales</taxon>
        <taxon>Azospirillaceae</taxon>
        <taxon>Azospirillum</taxon>
    </lineage>
</organism>
<evidence type="ECO:0000313" key="6">
    <source>
        <dbReference type="EMBL" id="ALG73925.1"/>
    </source>
</evidence>
<keyword evidence="4" id="KW-0804">Transcription</keyword>
<evidence type="ECO:0000256" key="4">
    <source>
        <dbReference type="ARBA" id="ARBA00023163"/>
    </source>
</evidence>
<reference evidence="7" key="1">
    <citation type="submission" date="2015-08" db="EMBL/GenBank/DDBJ databases">
        <title>Complete Genome Sequence of Azospirillum thiophilum BV-S.</title>
        <authorList>
            <person name="Fomenkov A."/>
            <person name="Vincze T."/>
            <person name="Grabovich M."/>
            <person name="Dubinina G."/>
            <person name="Orlova M."/>
            <person name="Belousova E."/>
            <person name="Roberts R.J."/>
        </authorList>
    </citation>
    <scope>NUCLEOTIDE SEQUENCE [LARGE SCALE GENOMIC DNA]</scope>
    <source>
        <strain evidence="7">BV-S</strain>
    </source>
</reference>
<gene>
    <name evidence="6" type="ORF">AL072_23045</name>
</gene>
<dbReference type="PANTHER" id="PTHR30537">
    <property type="entry name" value="HTH-TYPE TRANSCRIPTIONAL REGULATOR"/>
    <property type="match status" value="1"/>
</dbReference>
<dbReference type="GO" id="GO:0003700">
    <property type="term" value="F:DNA-binding transcription factor activity"/>
    <property type="evidence" value="ECO:0007669"/>
    <property type="project" value="InterPro"/>
</dbReference>
<dbReference type="InterPro" id="IPR036390">
    <property type="entry name" value="WH_DNA-bd_sf"/>
</dbReference>
<dbReference type="Pfam" id="PF03466">
    <property type="entry name" value="LysR_substrate"/>
    <property type="match status" value="1"/>
</dbReference>
<keyword evidence="7" id="KW-1185">Reference proteome</keyword>
<dbReference type="SUPFAM" id="SSF53850">
    <property type="entry name" value="Periplasmic binding protein-like II"/>
    <property type="match status" value="1"/>
</dbReference>
<dbReference type="Gene3D" id="3.40.190.290">
    <property type="match status" value="1"/>
</dbReference>
<sequence length="305" mass="33299">MADFNWNDLRFFLAVARAGTLTTAAQRLRADHTTVSRRITALEEALRVTLFERRPSGFTLTAQGERLKQTAEVMESAALLAQGMVADGDLALAGAVRIGAPDGFGSCFLAPRIGSLCERHPELEVQLVAMPRVFSLSKREADIAISLSCPQEGRLFARKLTDYRLGLYGTAAYLDARPPIRSRADLRGQSFIGYIDDLIFAPELDYVETIGEVVPRIKSSSLVAQLKATLAGAGLCMLPAFIAANEPALVPVLPDELTITRSFWLIVHEDLRSLARIAMTADYIADLVRREQALFLPPPASSITP</sequence>
<dbReference type="PANTHER" id="PTHR30537:SF3">
    <property type="entry name" value="TRANSCRIPTIONAL REGULATORY PROTEIN"/>
    <property type="match status" value="1"/>
</dbReference>
<accession>A0AAC8W2X6</accession>
<protein>
    <submittedName>
        <fullName evidence="6">LysR family transcriptional regulator</fullName>
    </submittedName>
</protein>
<evidence type="ECO:0000313" key="7">
    <source>
        <dbReference type="Proteomes" id="UP000069935"/>
    </source>
</evidence>
<dbReference type="RefSeq" id="WP_045583758.1">
    <property type="nucleotide sequence ID" value="NZ_CP012404.1"/>
</dbReference>
<dbReference type="InterPro" id="IPR036388">
    <property type="entry name" value="WH-like_DNA-bd_sf"/>
</dbReference>
<dbReference type="Proteomes" id="UP000069935">
    <property type="component" value="Chromosome 4"/>
</dbReference>
<dbReference type="PROSITE" id="PS50931">
    <property type="entry name" value="HTH_LYSR"/>
    <property type="match status" value="1"/>
</dbReference>
<evidence type="ECO:0000256" key="2">
    <source>
        <dbReference type="ARBA" id="ARBA00023015"/>
    </source>
</evidence>
<dbReference type="InterPro" id="IPR005119">
    <property type="entry name" value="LysR_subst-bd"/>
</dbReference>
<dbReference type="Gene3D" id="1.10.10.10">
    <property type="entry name" value="Winged helix-like DNA-binding domain superfamily/Winged helix DNA-binding domain"/>
    <property type="match status" value="1"/>
</dbReference>
<evidence type="ECO:0000256" key="1">
    <source>
        <dbReference type="ARBA" id="ARBA00009437"/>
    </source>
</evidence>
<dbReference type="AlphaFoldDB" id="A0AAC8W2X6"/>
<dbReference type="SUPFAM" id="SSF46785">
    <property type="entry name" value="Winged helix' DNA-binding domain"/>
    <property type="match status" value="1"/>
</dbReference>
<dbReference type="GO" id="GO:0043565">
    <property type="term" value="F:sequence-specific DNA binding"/>
    <property type="evidence" value="ECO:0007669"/>
    <property type="project" value="TreeGrafter"/>
</dbReference>
<comment type="similarity">
    <text evidence="1">Belongs to the LysR transcriptional regulatory family.</text>
</comment>
<feature type="domain" description="HTH lysR-type" evidence="5">
    <location>
        <begin position="4"/>
        <end position="61"/>
    </location>
</feature>
<keyword evidence="3" id="KW-0238">DNA-binding</keyword>
<dbReference type="GO" id="GO:0006351">
    <property type="term" value="P:DNA-templated transcription"/>
    <property type="evidence" value="ECO:0007669"/>
    <property type="project" value="TreeGrafter"/>
</dbReference>
<evidence type="ECO:0000256" key="3">
    <source>
        <dbReference type="ARBA" id="ARBA00023125"/>
    </source>
</evidence>
<dbReference type="InterPro" id="IPR058163">
    <property type="entry name" value="LysR-type_TF_proteobact-type"/>
</dbReference>
<proteinExistence type="inferred from homology"/>
<name>A0AAC8W2X6_9PROT</name>
<keyword evidence="2" id="KW-0805">Transcription regulation</keyword>
<evidence type="ECO:0000259" key="5">
    <source>
        <dbReference type="PROSITE" id="PS50931"/>
    </source>
</evidence>
<dbReference type="InterPro" id="IPR000847">
    <property type="entry name" value="LysR_HTH_N"/>
</dbReference>